<gene>
    <name evidence="4" type="ORF">RF819_06280</name>
</gene>
<name>A0A1T1AQW1_RHOFE</name>
<keyword evidence="2" id="KW-0012">Acyltransferase</keyword>
<evidence type="ECO:0000259" key="3">
    <source>
        <dbReference type="PROSITE" id="PS51186"/>
    </source>
</evidence>
<dbReference type="InterPro" id="IPR016181">
    <property type="entry name" value="Acyl_CoA_acyltransferase"/>
</dbReference>
<evidence type="ECO:0000313" key="5">
    <source>
        <dbReference type="Proteomes" id="UP000190750"/>
    </source>
</evidence>
<dbReference type="PANTHER" id="PTHR43877">
    <property type="entry name" value="AMINOALKYLPHOSPHONATE N-ACETYLTRANSFERASE-RELATED-RELATED"/>
    <property type="match status" value="1"/>
</dbReference>
<organism evidence="4 5">
    <name type="scientific">Rhodoferax fermentans</name>
    <dbReference type="NCBI Taxonomy" id="28066"/>
    <lineage>
        <taxon>Bacteria</taxon>
        <taxon>Pseudomonadati</taxon>
        <taxon>Pseudomonadota</taxon>
        <taxon>Betaproteobacteria</taxon>
        <taxon>Burkholderiales</taxon>
        <taxon>Comamonadaceae</taxon>
        <taxon>Rhodoferax</taxon>
    </lineage>
</organism>
<evidence type="ECO:0000256" key="2">
    <source>
        <dbReference type="ARBA" id="ARBA00023315"/>
    </source>
</evidence>
<feature type="domain" description="N-acetyltransferase" evidence="3">
    <location>
        <begin position="1"/>
        <end position="153"/>
    </location>
</feature>
<sequence>MNIQTATMADAAALVGMALTFRNHLERTTPTQAQFEQSITVLLNSPDARFLIAASDDGPIGYVLLRFRYSMWVGGAEATIEDLFVDPTHRKNGVGRALIQAALQAATDQGCLSVCLDTNEFNVASNAIYTQLGFNAVSKRWNGRQIFYRKPLTPTAVAS</sequence>
<keyword evidence="5" id="KW-1185">Reference proteome</keyword>
<dbReference type="InterPro" id="IPR050832">
    <property type="entry name" value="Bact_Acetyltransf"/>
</dbReference>
<keyword evidence="1" id="KW-0808">Transferase</keyword>
<comment type="caution">
    <text evidence="4">The sequence shown here is derived from an EMBL/GenBank/DDBJ whole genome shotgun (WGS) entry which is preliminary data.</text>
</comment>
<dbReference type="CDD" id="cd04301">
    <property type="entry name" value="NAT_SF"/>
    <property type="match status" value="1"/>
</dbReference>
<dbReference type="PROSITE" id="PS51186">
    <property type="entry name" value="GNAT"/>
    <property type="match status" value="1"/>
</dbReference>
<proteinExistence type="predicted"/>
<dbReference type="STRING" id="28066.RF819_06280"/>
<dbReference type="EMBL" id="MTJN01000002">
    <property type="protein sequence ID" value="OOV06383.1"/>
    <property type="molecule type" value="Genomic_DNA"/>
</dbReference>
<evidence type="ECO:0000313" key="4">
    <source>
        <dbReference type="EMBL" id="OOV06383.1"/>
    </source>
</evidence>
<accession>A0A1T1AQW1</accession>
<dbReference type="OrthoDB" id="9792929at2"/>
<dbReference type="GO" id="GO:0016747">
    <property type="term" value="F:acyltransferase activity, transferring groups other than amino-acyl groups"/>
    <property type="evidence" value="ECO:0007669"/>
    <property type="project" value="InterPro"/>
</dbReference>
<protein>
    <recommendedName>
        <fullName evidence="3">N-acetyltransferase domain-containing protein</fullName>
    </recommendedName>
</protein>
<evidence type="ECO:0000256" key="1">
    <source>
        <dbReference type="ARBA" id="ARBA00022679"/>
    </source>
</evidence>
<dbReference type="Proteomes" id="UP000190750">
    <property type="component" value="Unassembled WGS sequence"/>
</dbReference>
<dbReference type="RefSeq" id="WP_158081238.1">
    <property type="nucleotide sequence ID" value="NZ_MTJN01000002.1"/>
</dbReference>
<dbReference type="SUPFAM" id="SSF55729">
    <property type="entry name" value="Acyl-CoA N-acyltransferases (Nat)"/>
    <property type="match status" value="1"/>
</dbReference>
<dbReference type="PANTHER" id="PTHR43877:SF1">
    <property type="entry name" value="ACETYLTRANSFERASE"/>
    <property type="match status" value="1"/>
</dbReference>
<dbReference type="Gene3D" id="3.40.630.30">
    <property type="match status" value="1"/>
</dbReference>
<dbReference type="AlphaFoldDB" id="A0A1T1AQW1"/>
<reference evidence="4 5" key="1">
    <citation type="submission" date="2017-01" db="EMBL/GenBank/DDBJ databases">
        <title>Genome sequencing of Rhodoferax fermentans JCM 7819.</title>
        <authorList>
            <person name="Kim Y.J."/>
            <person name="Farh M.E.-A."/>
            <person name="Yang D.-C."/>
        </authorList>
    </citation>
    <scope>NUCLEOTIDE SEQUENCE [LARGE SCALE GENOMIC DNA]</scope>
    <source>
        <strain evidence="4 5">JCM 7819</strain>
    </source>
</reference>
<dbReference type="Pfam" id="PF00583">
    <property type="entry name" value="Acetyltransf_1"/>
    <property type="match status" value="1"/>
</dbReference>
<dbReference type="InterPro" id="IPR000182">
    <property type="entry name" value="GNAT_dom"/>
</dbReference>